<organism evidence="1 2">
    <name type="scientific">Methanobrevibacter cuticularis</name>
    <dbReference type="NCBI Taxonomy" id="47311"/>
    <lineage>
        <taxon>Archaea</taxon>
        <taxon>Methanobacteriati</taxon>
        <taxon>Methanobacteriota</taxon>
        <taxon>Methanomada group</taxon>
        <taxon>Methanobacteria</taxon>
        <taxon>Methanobacteriales</taxon>
        <taxon>Methanobacteriaceae</taxon>
        <taxon>Methanobrevibacter</taxon>
    </lineage>
</organism>
<dbReference type="InterPro" id="IPR036390">
    <property type="entry name" value="WH_DNA-bd_sf"/>
</dbReference>
<evidence type="ECO:0008006" key="3">
    <source>
        <dbReference type="Google" id="ProtNLM"/>
    </source>
</evidence>
<keyword evidence="2" id="KW-1185">Reference proteome</keyword>
<dbReference type="AlphaFoldDB" id="A0A166EJE2"/>
<dbReference type="SUPFAM" id="SSF46785">
    <property type="entry name" value="Winged helix' DNA-binding domain"/>
    <property type="match status" value="1"/>
</dbReference>
<dbReference type="STRING" id="47311.MBCUT_05840"/>
<dbReference type="Proteomes" id="UP000077275">
    <property type="component" value="Unassembled WGS sequence"/>
</dbReference>
<sequence>MDKETIDAISYVQMSKYRMKVLIDLKEGLKIPSIIAESTGIRINHVSRTLKELKEKQLIIVLNPEKTQGRLYQITDLGKEVLKYIK</sequence>
<protein>
    <recommendedName>
        <fullName evidence="3">ArnR1-like winged helix-turn-helix domain-containing protein</fullName>
    </recommendedName>
</protein>
<evidence type="ECO:0000313" key="1">
    <source>
        <dbReference type="EMBL" id="KZX16720.1"/>
    </source>
</evidence>
<comment type="caution">
    <text evidence="1">The sequence shown here is derived from an EMBL/GenBank/DDBJ whole genome shotgun (WGS) entry which is preliminary data.</text>
</comment>
<dbReference type="Gene3D" id="1.10.10.10">
    <property type="entry name" value="Winged helix-like DNA-binding domain superfamily/Winged helix DNA-binding domain"/>
    <property type="match status" value="1"/>
</dbReference>
<accession>A0A166EJE2</accession>
<dbReference type="PATRIC" id="fig|47311.3.peg.657"/>
<reference evidence="1 2" key="1">
    <citation type="submission" date="2016-04" db="EMBL/GenBank/DDBJ databases">
        <title>Genome sequence of Methanobrevibacter cuticularis DSM 11139.</title>
        <authorList>
            <person name="Poehlein A."/>
            <person name="Seedorf H."/>
            <person name="Daniel R."/>
        </authorList>
    </citation>
    <scope>NUCLEOTIDE SEQUENCE [LARGE SCALE GENOMIC DNA]</scope>
    <source>
        <strain evidence="1 2">DSM 11139</strain>
    </source>
</reference>
<evidence type="ECO:0000313" key="2">
    <source>
        <dbReference type="Proteomes" id="UP000077275"/>
    </source>
</evidence>
<name>A0A166EJE2_9EURY</name>
<gene>
    <name evidence="1" type="ORF">MBCUT_05840</name>
</gene>
<dbReference type="OrthoDB" id="74749at2157"/>
<proteinExistence type="predicted"/>
<dbReference type="EMBL" id="LWMW01000087">
    <property type="protein sequence ID" value="KZX16720.1"/>
    <property type="molecule type" value="Genomic_DNA"/>
</dbReference>
<dbReference type="InterPro" id="IPR036388">
    <property type="entry name" value="WH-like_DNA-bd_sf"/>
</dbReference>